<name>A0A2M7XCU1_9BACT</name>
<dbReference type="Proteomes" id="UP000229385">
    <property type="component" value="Unassembled WGS sequence"/>
</dbReference>
<protein>
    <submittedName>
        <fullName evidence="1">Uncharacterized protein</fullName>
    </submittedName>
</protein>
<proteinExistence type="predicted"/>
<dbReference type="EMBL" id="PFWU01000023">
    <property type="protein sequence ID" value="PJA45697.1"/>
    <property type="molecule type" value="Genomic_DNA"/>
</dbReference>
<gene>
    <name evidence="1" type="ORF">CO174_01860</name>
</gene>
<comment type="caution">
    <text evidence="1">The sequence shown here is derived from an EMBL/GenBank/DDBJ whole genome shotgun (WGS) entry which is preliminary data.</text>
</comment>
<accession>A0A2M7XCU1</accession>
<organism evidence="1 2">
    <name type="scientific">Candidatus Uhrbacteria bacterium CG_4_9_14_3_um_filter_50_9</name>
    <dbReference type="NCBI Taxonomy" id="1975035"/>
    <lineage>
        <taxon>Bacteria</taxon>
        <taxon>Candidatus Uhriibacteriota</taxon>
    </lineage>
</organism>
<evidence type="ECO:0000313" key="1">
    <source>
        <dbReference type="EMBL" id="PJA45697.1"/>
    </source>
</evidence>
<dbReference type="AlphaFoldDB" id="A0A2M7XCU1"/>
<evidence type="ECO:0000313" key="2">
    <source>
        <dbReference type="Proteomes" id="UP000229385"/>
    </source>
</evidence>
<sequence length="59" mass="6606">MHTVVADPRVGVRSQQIPKLRSRSASVTFGPRGAQLTLVEPGRVGFEKMERKMVVRKVM</sequence>
<reference evidence="2" key="1">
    <citation type="submission" date="2017-09" db="EMBL/GenBank/DDBJ databases">
        <title>Depth-based differentiation of microbial function through sediment-hosted aquifers and enrichment of novel symbionts in the deep terrestrial subsurface.</title>
        <authorList>
            <person name="Probst A.J."/>
            <person name="Ladd B."/>
            <person name="Jarett J.K."/>
            <person name="Geller-Mcgrath D.E."/>
            <person name="Sieber C.M.K."/>
            <person name="Emerson J.B."/>
            <person name="Anantharaman K."/>
            <person name="Thomas B.C."/>
            <person name="Malmstrom R."/>
            <person name="Stieglmeier M."/>
            <person name="Klingl A."/>
            <person name="Woyke T."/>
            <person name="Ryan C.M."/>
            <person name="Banfield J.F."/>
        </authorList>
    </citation>
    <scope>NUCLEOTIDE SEQUENCE [LARGE SCALE GENOMIC DNA]</scope>
</reference>